<feature type="compositionally biased region" description="Basic and acidic residues" evidence="1">
    <location>
        <begin position="1"/>
        <end position="11"/>
    </location>
</feature>
<keyword evidence="3" id="KW-1185">Reference proteome</keyword>
<evidence type="ECO:0000313" key="3">
    <source>
        <dbReference type="Proteomes" id="UP000243975"/>
    </source>
</evidence>
<dbReference type="Proteomes" id="UP000243975">
    <property type="component" value="Unassembled WGS sequence"/>
</dbReference>
<reference evidence="2 3" key="1">
    <citation type="journal article" date="2016" name="Sci. Rep.">
        <title>The genome sequence of the outbreeding globe artichoke constructed de novo incorporating a phase-aware low-pass sequencing strategy of F1 progeny.</title>
        <authorList>
            <person name="Scaglione D."/>
            <person name="Reyes-Chin-Wo S."/>
            <person name="Acquadro A."/>
            <person name="Froenicke L."/>
            <person name="Portis E."/>
            <person name="Beitel C."/>
            <person name="Tirone M."/>
            <person name="Mauro R."/>
            <person name="Lo Monaco A."/>
            <person name="Mauromicale G."/>
            <person name="Faccioli P."/>
            <person name="Cattivelli L."/>
            <person name="Rieseberg L."/>
            <person name="Michelmore R."/>
            <person name="Lanteri S."/>
        </authorList>
    </citation>
    <scope>NUCLEOTIDE SEQUENCE [LARGE SCALE GENOMIC DNA]</scope>
    <source>
        <strain evidence="2">2C</strain>
    </source>
</reference>
<accession>A0A118JXI0</accession>
<sequence length="104" mass="12132">MDEVARNDRSRSTPSPRNKIDTVNRIRGNDGHFVWFVAEELVEEVATTIDIHFTNYLSCYNHMGSFENQVKDRAEELKRIFKQGAKIVGDSCKKGWHKVKHLRK</sequence>
<dbReference type="Gramene" id="KVH95919">
    <property type="protein sequence ID" value="KVH95919"/>
    <property type="gene ID" value="Ccrd_001987"/>
</dbReference>
<comment type="caution">
    <text evidence="2">The sequence shown here is derived from an EMBL/GenBank/DDBJ whole genome shotgun (WGS) entry which is preliminary data.</text>
</comment>
<name>A0A118JXI0_CYNCS</name>
<proteinExistence type="predicted"/>
<organism evidence="2 3">
    <name type="scientific">Cynara cardunculus var. scolymus</name>
    <name type="common">Globe artichoke</name>
    <name type="synonym">Cynara scolymus</name>
    <dbReference type="NCBI Taxonomy" id="59895"/>
    <lineage>
        <taxon>Eukaryota</taxon>
        <taxon>Viridiplantae</taxon>
        <taxon>Streptophyta</taxon>
        <taxon>Embryophyta</taxon>
        <taxon>Tracheophyta</taxon>
        <taxon>Spermatophyta</taxon>
        <taxon>Magnoliopsida</taxon>
        <taxon>eudicotyledons</taxon>
        <taxon>Gunneridae</taxon>
        <taxon>Pentapetalae</taxon>
        <taxon>asterids</taxon>
        <taxon>campanulids</taxon>
        <taxon>Asterales</taxon>
        <taxon>Asteraceae</taxon>
        <taxon>Carduoideae</taxon>
        <taxon>Cardueae</taxon>
        <taxon>Carduinae</taxon>
        <taxon>Cynara</taxon>
    </lineage>
</organism>
<evidence type="ECO:0000256" key="1">
    <source>
        <dbReference type="SAM" id="MobiDB-lite"/>
    </source>
</evidence>
<feature type="region of interest" description="Disordered" evidence="1">
    <location>
        <begin position="1"/>
        <end position="23"/>
    </location>
</feature>
<evidence type="ECO:0000313" key="2">
    <source>
        <dbReference type="EMBL" id="KVH95919.1"/>
    </source>
</evidence>
<gene>
    <name evidence="2" type="ORF">Ccrd_001987</name>
</gene>
<dbReference type="AlphaFoldDB" id="A0A118JXI0"/>
<protein>
    <submittedName>
        <fullName evidence="2">Uncharacterized protein</fullName>
    </submittedName>
</protein>
<dbReference type="EMBL" id="LEKV01004371">
    <property type="protein sequence ID" value="KVH95919.1"/>
    <property type="molecule type" value="Genomic_DNA"/>
</dbReference>